<name>A0A427A9E0_ENSVE</name>
<proteinExistence type="predicted"/>
<gene>
    <name evidence="2" type="ORF">B296_00022767</name>
</gene>
<accession>A0A427A9E0</accession>
<evidence type="ECO:0000256" key="1">
    <source>
        <dbReference type="SAM" id="MobiDB-lite"/>
    </source>
</evidence>
<feature type="compositionally biased region" description="Basic and acidic residues" evidence="1">
    <location>
        <begin position="79"/>
        <end position="88"/>
    </location>
</feature>
<dbReference type="EMBL" id="AMZH03003280">
    <property type="protein sequence ID" value="RRT72831.1"/>
    <property type="molecule type" value="Genomic_DNA"/>
</dbReference>
<dbReference type="Proteomes" id="UP000287651">
    <property type="component" value="Unassembled WGS sequence"/>
</dbReference>
<reference evidence="2 3" key="1">
    <citation type="journal article" date="2014" name="Agronomy (Basel)">
        <title>A Draft Genome Sequence for Ensete ventricosum, the Drought-Tolerant Tree Against Hunger.</title>
        <authorList>
            <person name="Harrison J."/>
            <person name="Moore K.A."/>
            <person name="Paszkiewicz K."/>
            <person name="Jones T."/>
            <person name="Grant M."/>
            <person name="Ambacheew D."/>
            <person name="Muzemil S."/>
            <person name="Studholme D.J."/>
        </authorList>
    </citation>
    <scope>NUCLEOTIDE SEQUENCE [LARGE SCALE GENOMIC DNA]</scope>
</reference>
<organism evidence="2 3">
    <name type="scientific">Ensete ventricosum</name>
    <name type="common">Abyssinian banana</name>
    <name type="synonym">Musa ensete</name>
    <dbReference type="NCBI Taxonomy" id="4639"/>
    <lineage>
        <taxon>Eukaryota</taxon>
        <taxon>Viridiplantae</taxon>
        <taxon>Streptophyta</taxon>
        <taxon>Embryophyta</taxon>
        <taxon>Tracheophyta</taxon>
        <taxon>Spermatophyta</taxon>
        <taxon>Magnoliopsida</taxon>
        <taxon>Liliopsida</taxon>
        <taxon>Zingiberales</taxon>
        <taxon>Musaceae</taxon>
        <taxon>Ensete</taxon>
    </lineage>
</organism>
<dbReference type="AlphaFoldDB" id="A0A427A9E0"/>
<sequence length="88" mass="10128">MPSLVEAQGKDNDSRTYDSWDVDVHGRGLGLRQEGDRCRCFFFFFFFFFFLVDDNCYDDDEKLQQDGNGGRCDGDDDDGKGSDGDDKW</sequence>
<protein>
    <submittedName>
        <fullName evidence="2">Uncharacterized protein</fullName>
    </submittedName>
</protein>
<evidence type="ECO:0000313" key="3">
    <source>
        <dbReference type="Proteomes" id="UP000287651"/>
    </source>
</evidence>
<comment type="caution">
    <text evidence="2">The sequence shown here is derived from an EMBL/GenBank/DDBJ whole genome shotgun (WGS) entry which is preliminary data.</text>
</comment>
<feature type="region of interest" description="Disordered" evidence="1">
    <location>
        <begin position="64"/>
        <end position="88"/>
    </location>
</feature>
<evidence type="ECO:0000313" key="2">
    <source>
        <dbReference type="EMBL" id="RRT72831.1"/>
    </source>
</evidence>